<protein>
    <submittedName>
        <fullName evidence="3">Patellin-2-like</fullName>
    </submittedName>
</protein>
<evidence type="ECO:0000313" key="2">
    <source>
        <dbReference type="Proteomes" id="UP001515500"/>
    </source>
</evidence>
<proteinExistence type="predicted"/>
<reference evidence="3" key="1">
    <citation type="submission" date="2025-08" db="UniProtKB">
        <authorList>
            <consortium name="RefSeq"/>
        </authorList>
    </citation>
    <scope>IDENTIFICATION</scope>
</reference>
<gene>
    <name evidence="3" type="primary">LOC120253657</name>
</gene>
<evidence type="ECO:0000313" key="3">
    <source>
        <dbReference type="RefSeq" id="XP_039117876.1"/>
    </source>
</evidence>
<accession>A0AB40ASA7</accession>
<keyword evidence="2" id="KW-1185">Reference proteome</keyword>
<sequence>MSFKEESNVVADLKDNEKKALEELKQLIHAALAANEFAPPPPPPPPAGPKEKVKTGGHAAEVVEEKTVEAIEETIVPVVASLAEDPAPPTAVEEKGAVAIEETTIPVDAPAGARQD</sequence>
<dbReference type="Proteomes" id="UP001515500">
    <property type="component" value="Unplaced"/>
</dbReference>
<dbReference type="RefSeq" id="XP_039117876.1">
    <property type="nucleotide sequence ID" value="XM_039261942.1"/>
</dbReference>
<name>A0AB40ASA7_DIOCR</name>
<evidence type="ECO:0000256" key="1">
    <source>
        <dbReference type="SAM" id="MobiDB-lite"/>
    </source>
</evidence>
<dbReference type="AlphaFoldDB" id="A0AB40ASA7"/>
<organism evidence="2 3">
    <name type="scientific">Dioscorea cayennensis subsp. rotundata</name>
    <name type="common">White Guinea yam</name>
    <name type="synonym">Dioscorea rotundata</name>
    <dbReference type="NCBI Taxonomy" id="55577"/>
    <lineage>
        <taxon>Eukaryota</taxon>
        <taxon>Viridiplantae</taxon>
        <taxon>Streptophyta</taxon>
        <taxon>Embryophyta</taxon>
        <taxon>Tracheophyta</taxon>
        <taxon>Spermatophyta</taxon>
        <taxon>Magnoliopsida</taxon>
        <taxon>Liliopsida</taxon>
        <taxon>Dioscoreales</taxon>
        <taxon>Dioscoreaceae</taxon>
        <taxon>Dioscorea</taxon>
    </lineage>
</organism>
<feature type="region of interest" description="Disordered" evidence="1">
    <location>
        <begin position="33"/>
        <end position="57"/>
    </location>
</feature>
<dbReference type="GeneID" id="120253657"/>
<feature type="compositionally biased region" description="Pro residues" evidence="1">
    <location>
        <begin position="38"/>
        <end position="48"/>
    </location>
</feature>